<sequence>MMNFDELWTAWISPNNPDASADLICVRYPKLHMCIAWIGPLGISKEPHNNLFQAGYVTHCNWISDPGY</sequence>
<accession>A0A284RGH0</accession>
<protein>
    <submittedName>
        <fullName evidence="1">Uncharacterized protein</fullName>
    </submittedName>
</protein>
<dbReference type="Proteomes" id="UP000219338">
    <property type="component" value="Unassembled WGS sequence"/>
</dbReference>
<gene>
    <name evidence="1" type="ORF">ARMOST_11204</name>
</gene>
<evidence type="ECO:0000313" key="1">
    <source>
        <dbReference type="EMBL" id="SJL07851.1"/>
    </source>
</evidence>
<dbReference type="EMBL" id="FUEG01000008">
    <property type="protein sequence ID" value="SJL07851.1"/>
    <property type="molecule type" value="Genomic_DNA"/>
</dbReference>
<evidence type="ECO:0000313" key="2">
    <source>
        <dbReference type="Proteomes" id="UP000219338"/>
    </source>
</evidence>
<name>A0A284RGH0_ARMOS</name>
<keyword evidence="2" id="KW-1185">Reference proteome</keyword>
<reference evidence="2" key="1">
    <citation type="journal article" date="2017" name="Nat. Ecol. Evol.">
        <title>Genome expansion and lineage-specific genetic innovations in the forest pathogenic fungi Armillaria.</title>
        <authorList>
            <person name="Sipos G."/>
            <person name="Prasanna A.N."/>
            <person name="Walter M.C."/>
            <person name="O'Connor E."/>
            <person name="Balint B."/>
            <person name="Krizsan K."/>
            <person name="Kiss B."/>
            <person name="Hess J."/>
            <person name="Varga T."/>
            <person name="Slot J."/>
            <person name="Riley R."/>
            <person name="Boka B."/>
            <person name="Rigling D."/>
            <person name="Barry K."/>
            <person name="Lee J."/>
            <person name="Mihaltcheva S."/>
            <person name="LaButti K."/>
            <person name="Lipzen A."/>
            <person name="Waldron R."/>
            <person name="Moloney N.M."/>
            <person name="Sperisen C."/>
            <person name="Kredics L."/>
            <person name="Vagvoelgyi C."/>
            <person name="Patrignani A."/>
            <person name="Fitzpatrick D."/>
            <person name="Nagy I."/>
            <person name="Doyle S."/>
            <person name="Anderson J.B."/>
            <person name="Grigoriev I.V."/>
            <person name="Gueldener U."/>
            <person name="Muensterkoetter M."/>
            <person name="Nagy L.G."/>
        </authorList>
    </citation>
    <scope>NUCLEOTIDE SEQUENCE [LARGE SCALE GENOMIC DNA]</scope>
    <source>
        <strain evidence="2">C18/9</strain>
    </source>
</reference>
<dbReference type="AlphaFoldDB" id="A0A284RGH0"/>
<proteinExistence type="predicted"/>
<organism evidence="1 2">
    <name type="scientific">Armillaria ostoyae</name>
    <name type="common">Armillaria root rot fungus</name>
    <dbReference type="NCBI Taxonomy" id="47428"/>
    <lineage>
        <taxon>Eukaryota</taxon>
        <taxon>Fungi</taxon>
        <taxon>Dikarya</taxon>
        <taxon>Basidiomycota</taxon>
        <taxon>Agaricomycotina</taxon>
        <taxon>Agaricomycetes</taxon>
        <taxon>Agaricomycetidae</taxon>
        <taxon>Agaricales</taxon>
        <taxon>Marasmiineae</taxon>
        <taxon>Physalacriaceae</taxon>
        <taxon>Armillaria</taxon>
    </lineage>
</organism>